<proteinExistence type="predicted"/>
<dbReference type="AlphaFoldDB" id="U9TCC1"/>
<name>U9TCC1_RHIID</name>
<protein>
    <submittedName>
        <fullName evidence="1">Uncharacterized protein</fullName>
    </submittedName>
</protein>
<dbReference type="HOGENOM" id="CLU_1705196_0_0_1"/>
<evidence type="ECO:0000313" key="1">
    <source>
        <dbReference type="EMBL" id="ESA05834.1"/>
    </source>
</evidence>
<reference evidence="1" key="1">
    <citation type="submission" date="2013-07" db="EMBL/GenBank/DDBJ databases">
        <title>The genome of an arbuscular mycorrhizal fungus provides insights into the evolution of the oldest plant symbiosis.</title>
        <authorList>
            <consortium name="DOE Joint Genome Institute"/>
            <person name="Tisserant E."/>
            <person name="Malbreil M."/>
            <person name="Kuo A."/>
            <person name="Kohler A."/>
            <person name="Symeonidi A."/>
            <person name="Balestrini R."/>
            <person name="Charron P."/>
            <person name="Duensing N."/>
            <person name="Frei-dit-Frey N."/>
            <person name="Gianinazzi-Pearson V."/>
            <person name="Gilbert B."/>
            <person name="Handa Y."/>
            <person name="Hijri M."/>
            <person name="Kaul R."/>
            <person name="Kawaguchi M."/>
            <person name="Krajinski F."/>
            <person name="Lammers P."/>
            <person name="Lapierre D."/>
            <person name="Masclaux F.G."/>
            <person name="Murat C."/>
            <person name="Morin E."/>
            <person name="Ndikumana S."/>
            <person name="Pagni M."/>
            <person name="Petitpierre D."/>
            <person name="Requena N."/>
            <person name="Rosikiewicz P."/>
            <person name="Riley R."/>
            <person name="Saito K."/>
            <person name="San Clemente H."/>
            <person name="Shapiro H."/>
            <person name="van Tuinen D."/>
            <person name="Becard G."/>
            <person name="Bonfante P."/>
            <person name="Paszkowski U."/>
            <person name="Shachar-Hill Y."/>
            <person name="Young J.P."/>
            <person name="Sanders I.R."/>
            <person name="Henrissat B."/>
            <person name="Rensing S.A."/>
            <person name="Grigoriev I.V."/>
            <person name="Corradi N."/>
            <person name="Roux C."/>
            <person name="Martin F."/>
        </authorList>
    </citation>
    <scope>NUCLEOTIDE SEQUENCE</scope>
    <source>
        <strain evidence="1">DAOM 197198</strain>
    </source>
</reference>
<accession>U9TCC1</accession>
<sequence length="154" mass="18295">MEFFKYVDDNILKELSMLSTSIKKLELNVRYGSFGGIIELIGAQKNLNQVNLTYDNEDYISNDTFEYCQKPLEESLIKHADTIQYLRMDWEPITNLLSYLINLKLFLFHITERFKIISLSLEGQTFYVITNCFKRIIFYLNTLLHIKYHSDLNK</sequence>
<dbReference type="EMBL" id="KI292456">
    <property type="protein sequence ID" value="ESA05834.1"/>
    <property type="molecule type" value="Genomic_DNA"/>
</dbReference>
<gene>
    <name evidence="1" type="ORF">GLOINDRAFT_99543</name>
</gene>
<organism evidence="1">
    <name type="scientific">Rhizophagus irregularis (strain DAOM 181602 / DAOM 197198 / MUCL 43194)</name>
    <name type="common">Arbuscular mycorrhizal fungus</name>
    <name type="synonym">Glomus intraradices</name>
    <dbReference type="NCBI Taxonomy" id="747089"/>
    <lineage>
        <taxon>Eukaryota</taxon>
        <taxon>Fungi</taxon>
        <taxon>Fungi incertae sedis</taxon>
        <taxon>Mucoromycota</taxon>
        <taxon>Glomeromycotina</taxon>
        <taxon>Glomeromycetes</taxon>
        <taxon>Glomerales</taxon>
        <taxon>Glomeraceae</taxon>
        <taxon>Rhizophagus</taxon>
    </lineage>
</organism>